<dbReference type="PROSITE" id="PS50011">
    <property type="entry name" value="PROTEIN_KINASE_DOM"/>
    <property type="match status" value="1"/>
</dbReference>
<dbReference type="InterPro" id="IPR051681">
    <property type="entry name" value="Ser/Thr_Kinases-Pseudokinases"/>
</dbReference>
<feature type="region of interest" description="Disordered" evidence="7">
    <location>
        <begin position="662"/>
        <end position="682"/>
    </location>
</feature>
<feature type="region of interest" description="Disordered" evidence="7">
    <location>
        <begin position="220"/>
        <end position="250"/>
    </location>
</feature>
<dbReference type="EMBL" id="BNCO01000005">
    <property type="protein sequence ID" value="GIL47856.1"/>
    <property type="molecule type" value="Genomic_DNA"/>
</dbReference>
<name>A0A8J4AY11_9CHLO</name>
<dbReference type="PROSITE" id="PS00108">
    <property type="entry name" value="PROTEIN_KINASE_ST"/>
    <property type="match status" value="1"/>
</dbReference>
<gene>
    <name evidence="9" type="ORF">Vafri_4496</name>
</gene>
<proteinExistence type="predicted"/>
<evidence type="ECO:0000256" key="2">
    <source>
        <dbReference type="ARBA" id="ARBA00022679"/>
    </source>
</evidence>
<dbReference type="InterPro" id="IPR017441">
    <property type="entry name" value="Protein_kinase_ATP_BS"/>
</dbReference>
<feature type="binding site" evidence="6">
    <location>
        <position position="56"/>
    </location>
    <ligand>
        <name>ATP</name>
        <dbReference type="ChEBI" id="CHEBI:30616"/>
    </ligand>
</feature>
<evidence type="ECO:0000259" key="8">
    <source>
        <dbReference type="PROSITE" id="PS50011"/>
    </source>
</evidence>
<keyword evidence="1" id="KW-0723">Serine/threonine-protein kinase</keyword>
<reference evidence="9" key="1">
    <citation type="journal article" date="2021" name="Proc. Natl. Acad. Sci. U.S.A.">
        <title>Three genomes in the algal genus Volvox reveal the fate of a haploid sex-determining region after a transition to homothallism.</title>
        <authorList>
            <person name="Yamamoto K."/>
            <person name="Hamaji T."/>
            <person name="Kawai-Toyooka H."/>
            <person name="Matsuzaki R."/>
            <person name="Takahashi F."/>
            <person name="Nishimura Y."/>
            <person name="Kawachi M."/>
            <person name="Noguchi H."/>
            <person name="Minakuchi Y."/>
            <person name="Umen J.G."/>
            <person name="Toyoda A."/>
            <person name="Nozaki H."/>
        </authorList>
    </citation>
    <scope>NUCLEOTIDE SEQUENCE</scope>
    <source>
        <strain evidence="9">NIES-3780</strain>
    </source>
</reference>
<keyword evidence="10" id="KW-1185">Reference proteome</keyword>
<evidence type="ECO:0000256" key="7">
    <source>
        <dbReference type="SAM" id="MobiDB-lite"/>
    </source>
</evidence>
<keyword evidence="3 6" id="KW-0547">Nucleotide-binding</keyword>
<dbReference type="GO" id="GO:0004674">
    <property type="term" value="F:protein serine/threonine kinase activity"/>
    <property type="evidence" value="ECO:0007669"/>
    <property type="project" value="UniProtKB-KW"/>
</dbReference>
<protein>
    <recommendedName>
        <fullName evidence="8">Protein kinase domain-containing protein</fullName>
    </recommendedName>
</protein>
<evidence type="ECO:0000256" key="6">
    <source>
        <dbReference type="PROSITE-ProRule" id="PRU10141"/>
    </source>
</evidence>
<dbReference type="Pfam" id="PF00069">
    <property type="entry name" value="Pkinase"/>
    <property type="match status" value="1"/>
</dbReference>
<dbReference type="AlphaFoldDB" id="A0A8J4AY11"/>
<dbReference type="PROSITE" id="PS00107">
    <property type="entry name" value="PROTEIN_KINASE_ATP"/>
    <property type="match status" value="1"/>
</dbReference>
<accession>A0A8J4AY11</accession>
<organism evidence="9 10">
    <name type="scientific">Volvox africanus</name>
    <dbReference type="NCBI Taxonomy" id="51714"/>
    <lineage>
        <taxon>Eukaryota</taxon>
        <taxon>Viridiplantae</taxon>
        <taxon>Chlorophyta</taxon>
        <taxon>core chlorophytes</taxon>
        <taxon>Chlorophyceae</taxon>
        <taxon>CS clade</taxon>
        <taxon>Chlamydomonadales</taxon>
        <taxon>Volvocaceae</taxon>
        <taxon>Volvox</taxon>
    </lineage>
</organism>
<dbReference type="GO" id="GO:0005524">
    <property type="term" value="F:ATP binding"/>
    <property type="evidence" value="ECO:0007669"/>
    <property type="project" value="UniProtKB-UniRule"/>
</dbReference>
<feature type="domain" description="Protein kinase" evidence="8">
    <location>
        <begin position="29"/>
        <end position="349"/>
    </location>
</feature>
<feature type="region of interest" description="Disordered" evidence="7">
    <location>
        <begin position="1"/>
        <end position="21"/>
    </location>
</feature>
<dbReference type="Proteomes" id="UP000747399">
    <property type="component" value="Unassembled WGS sequence"/>
</dbReference>
<keyword evidence="4" id="KW-0418">Kinase</keyword>
<dbReference type="PANTHER" id="PTHR44329">
    <property type="entry name" value="SERINE/THREONINE-PROTEIN KINASE TNNI3K-RELATED"/>
    <property type="match status" value="1"/>
</dbReference>
<evidence type="ECO:0000256" key="4">
    <source>
        <dbReference type="ARBA" id="ARBA00022777"/>
    </source>
</evidence>
<sequence>MTTTVANNPRGAAPPRPPTAQKSSLVQRLNLGKILGSGSFAIVHQGTYDGQPVAVKVLRPHLGPRSTEECLVKMFIREGQLLRRLNHGHIVRCLAVLELPPDFPGLGSGYTRPTWALVLELLEGGSLSSLMHKQLLAPWRFLYDNVTALEWSTQIAAALAHLHQLNPPVIHRDVKLENIMLAPGRRGSSKVSEAKLVDLGLHACPSGTGHGFRQMLLRGPLHPTSHRSLSEPPRVSSGRGASGPGPGAVPMQTASGSAVGVKNDCIPGAEAAAVAITITTRASGGPVAATGRATPKGSLDAVYQRPATAPGGLPLGGGGEGGGADGLRRPYVMIPSTAAAAAAKPPPLFYTLGTTLVPVCIADATSVSGAGTKGPHAAAARFQGIMFRSLRSLRPSLDGASCPGYSVGGSHCCAQGTCTSTSNSRKSFGNRIVPSPTDNAGLFGGGEAASGSESGSGALGLDFSSPGGCARAAPHMTQLLEVWEEENPSVAAGKAGTAGAGTAGAAGTAAVRAEAEACDAAPGHAGVGRSCGGQDPELVSTRVPEGGPTLVQGIAREGSKRTGISAGIGEVAATSVAYKATASSGRLQHIDTVSSTASCMKLVRSATANPTADVISGRGNGPSSQYSLIAHDCSVQTFSVATCPDTGLRNSTGDIDGDIYQGKGDGNRLQPPHRISSNEGVSSAPASAAMIFDSVSSEGHTGSGGGIGGGCGAAAGGCPFRGLDTGPQSRPATPGDVRLGEGAFLSRLSVPLRESGALVDASFSIGMEAVYCMTGETGSCMTMAPEIKLKQPYNEKIDVYGFGIVLYEIWARSMLAVSYIGTRRPDLPYIVHCCKDWPELVATGFRPARLDAIPAPVWVLITECWNQDPLARPTMAEVELRLRRMAIEQAEQVVGLASGKGGRRLADDHTPLASMERANCCCTIS</sequence>
<dbReference type="Gene3D" id="1.10.510.10">
    <property type="entry name" value="Transferase(Phosphotransferase) domain 1"/>
    <property type="match status" value="2"/>
</dbReference>
<evidence type="ECO:0000256" key="1">
    <source>
        <dbReference type="ARBA" id="ARBA00022527"/>
    </source>
</evidence>
<evidence type="ECO:0000256" key="3">
    <source>
        <dbReference type="ARBA" id="ARBA00022741"/>
    </source>
</evidence>
<dbReference type="InterPro" id="IPR011009">
    <property type="entry name" value="Kinase-like_dom_sf"/>
</dbReference>
<dbReference type="InterPro" id="IPR008271">
    <property type="entry name" value="Ser/Thr_kinase_AS"/>
</dbReference>
<feature type="compositionally biased region" description="Low complexity" evidence="7">
    <location>
        <begin position="1"/>
        <end position="11"/>
    </location>
</feature>
<keyword evidence="2" id="KW-0808">Transferase</keyword>
<evidence type="ECO:0000313" key="9">
    <source>
        <dbReference type="EMBL" id="GIL47856.1"/>
    </source>
</evidence>
<dbReference type="SUPFAM" id="SSF56112">
    <property type="entry name" value="Protein kinase-like (PK-like)"/>
    <property type="match status" value="1"/>
</dbReference>
<keyword evidence="5 6" id="KW-0067">ATP-binding</keyword>
<dbReference type="PANTHER" id="PTHR44329:SF289">
    <property type="entry name" value="SERINE_THREONINE-PROTEIN KINASE VIK"/>
    <property type="match status" value="1"/>
</dbReference>
<comment type="caution">
    <text evidence="9">The sequence shown here is derived from an EMBL/GenBank/DDBJ whole genome shotgun (WGS) entry which is preliminary data.</text>
</comment>
<evidence type="ECO:0000256" key="5">
    <source>
        <dbReference type="ARBA" id="ARBA00022840"/>
    </source>
</evidence>
<dbReference type="InterPro" id="IPR001245">
    <property type="entry name" value="Ser-Thr/Tyr_kinase_cat_dom"/>
</dbReference>
<dbReference type="Pfam" id="PF07714">
    <property type="entry name" value="PK_Tyr_Ser-Thr"/>
    <property type="match status" value="1"/>
</dbReference>
<dbReference type="InterPro" id="IPR000719">
    <property type="entry name" value="Prot_kinase_dom"/>
</dbReference>
<evidence type="ECO:0000313" key="10">
    <source>
        <dbReference type="Proteomes" id="UP000747399"/>
    </source>
</evidence>
<dbReference type="SMART" id="SM00220">
    <property type="entry name" value="S_TKc"/>
    <property type="match status" value="1"/>
</dbReference>